<dbReference type="OrthoDB" id="147549at2157"/>
<evidence type="ECO:0000313" key="2">
    <source>
        <dbReference type="EMBL" id="EHQ36097.1"/>
    </source>
</evidence>
<dbReference type="SUPFAM" id="SSF52768">
    <property type="entry name" value="Arginase/deacetylase"/>
    <property type="match status" value="1"/>
</dbReference>
<dbReference type="InterPro" id="IPR023801">
    <property type="entry name" value="His_deacetylse_dom"/>
</dbReference>
<evidence type="ECO:0000313" key="3">
    <source>
        <dbReference type="Proteomes" id="UP000005741"/>
    </source>
</evidence>
<dbReference type="InParanoid" id="H1YZI8"/>
<dbReference type="PANTHER" id="PTHR10625:SF10">
    <property type="entry name" value="HISTONE DEACETYLASE HDAC1"/>
    <property type="match status" value="1"/>
</dbReference>
<reference evidence="2 3" key="1">
    <citation type="submission" date="2011-10" db="EMBL/GenBank/DDBJ databases">
        <title>The Improved High-Quality Draft genome of Methanoplanus limicola DSM 2279.</title>
        <authorList>
            <consortium name="US DOE Joint Genome Institute (JGI-PGF)"/>
            <person name="Lucas S."/>
            <person name="Copeland A."/>
            <person name="Lapidus A."/>
            <person name="Glavina del Rio T."/>
            <person name="Dalin E."/>
            <person name="Tice H."/>
            <person name="Bruce D."/>
            <person name="Goodwin L."/>
            <person name="Pitluck S."/>
            <person name="Peters L."/>
            <person name="Mikhailova N."/>
            <person name="Lu M."/>
            <person name="Kyrpides N."/>
            <person name="Mavromatis K."/>
            <person name="Ivanova N."/>
            <person name="Markowitz V."/>
            <person name="Cheng J.-F."/>
            <person name="Hugenholtz P."/>
            <person name="Woyke T."/>
            <person name="Wu D."/>
            <person name="Wirth R."/>
            <person name="Brambilla E.-M."/>
            <person name="Klenk H.-P."/>
            <person name="Eisen J.A."/>
        </authorList>
    </citation>
    <scope>NUCLEOTIDE SEQUENCE [LARGE SCALE GENOMIC DNA]</scope>
    <source>
        <strain evidence="2 3">DSM 2279</strain>
    </source>
</reference>
<dbReference type="InterPro" id="IPR000286">
    <property type="entry name" value="HDACs"/>
</dbReference>
<name>H1YZI8_9EURY</name>
<feature type="domain" description="Histone deacetylase" evidence="1">
    <location>
        <begin position="20"/>
        <end position="296"/>
    </location>
</feature>
<dbReference type="GO" id="GO:0004407">
    <property type="term" value="F:histone deacetylase activity"/>
    <property type="evidence" value="ECO:0007669"/>
    <property type="project" value="TreeGrafter"/>
</dbReference>
<protein>
    <submittedName>
        <fullName evidence="2">Histone deacetylase superfamily</fullName>
    </submittedName>
</protein>
<dbReference type="AlphaFoldDB" id="H1YZI8"/>
<dbReference type="InterPro" id="IPR023696">
    <property type="entry name" value="Ureohydrolase_dom_sf"/>
</dbReference>
<evidence type="ECO:0000259" key="1">
    <source>
        <dbReference type="Pfam" id="PF00850"/>
    </source>
</evidence>
<dbReference type="STRING" id="937775.Metlim_2011"/>
<dbReference type="FunCoup" id="H1YZI8">
    <property type="interactions" value="88"/>
</dbReference>
<dbReference type="PANTHER" id="PTHR10625">
    <property type="entry name" value="HISTONE DEACETYLASE HDAC1-RELATED"/>
    <property type="match status" value="1"/>
</dbReference>
<dbReference type="GO" id="GO:0040029">
    <property type="term" value="P:epigenetic regulation of gene expression"/>
    <property type="evidence" value="ECO:0007669"/>
    <property type="project" value="TreeGrafter"/>
</dbReference>
<keyword evidence="3" id="KW-1185">Reference proteome</keyword>
<sequence length="358" mass="39845">MRTGIVYHPDYLLHEQTPTHAERRERIAYTIDMLDEEEVWDDSRILRVNPRMATDEEVLAVHTGDYLRRLKEADISGAEFDENTYAPPGFLNNTLLSAGGAVTAGEAVMSGEVRNAFALIRPPGHHAGRDFAGGFCYLNNVAVMTRSLQNLGVKRLMIIDWDAHHGNGTQDIFYDDPDVLYISIHQEHCFPGTGRIKDIGEGDARGRTINMPVAPGSSGRVYRYLMKEIIVPAAEEFKPGFIAVSAGQDNHFTDQQTRLALDTKGYADLMSEAVYLAEKLCGGRIAAVLEGGYSVEGALPYVNLAIIAALAGFDLSMMREPALYDPLYRDSFNDIAFKVSEKMAKKVKKVQSKWWDCF</sequence>
<accession>H1YZI8</accession>
<dbReference type="PRINTS" id="PR01270">
    <property type="entry name" value="HDASUPER"/>
</dbReference>
<dbReference type="EMBL" id="CM001436">
    <property type="protein sequence ID" value="EHQ36097.1"/>
    <property type="molecule type" value="Genomic_DNA"/>
</dbReference>
<dbReference type="Pfam" id="PF00850">
    <property type="entry name" value="Hist_deacetyl"/>
    <property type="match status" value="1"/>
</dbReference>
<dbReference type="RefSeq" id="WP_004078310.1">
    <property type="nucleotide sequence ID" value="NZ_CM001436.1"/>
</dbReference>
<dbReference type="HOGENOM" id="CLU_007727_8_2_2"/>
<organism evidence="2 3">
    <name type="scientific">Methanoplanus limicola DSM 2279</name>
    <dbReference type="NCBI Taxonomy" id="937775"/>
    <lineage>
        <taxon>Archaea</taxon>
        <taxon>Methanobacteriati</taxon>
        <taxon>Methanobacteriota</taxon>
        <taxon>Stenosarchaea group</taxon>
        <taxon>Methanomicrobia</taxon>
        <taxon>Methanomicrobiales</taxon>
        <taxon>Methanomicrobiaceae</taxon>
        <taxon>Methanoplanus</taxon>
    </lineage>
</organism>
<dbReference type="Proteomes" id="UP000005741">
    <property type="component" value="Chromosome"/>
</dbReference>
<gene>
    <name evidence="2" type="ORF">Metlim_2011</name>
</gene>
<dbReference type="InterPro" id="IPR037138">
    <property type="entry name" value="His_deacetylse_dom_sf"/>
</dbReference>
<dbReference type="Gene3D" id="3.40.800.20">
    <property type="entry name" value="Histone deacetylase domain"/>
    <property type="match status" value="1"/>
</dbReference>
<dbReference type="CDD" id="cd09992">
    <property type="entry name" value="HDAC_classII"/>
    <property type="match status" value="1"/>
</dbReference>
<dbReference type="PATRIC" id="fig|937775.9.peg.2253"/>
<proteinExistence type="predicted"/>